<dbReference type="AlphaFoldDB" id="A0A4Y2KM40"/>
<dbReference type="Proteomes" id="UP000499080">
    <property type="component" value="Unassembled WGS sequence"/>
</dbReference>
<reference evidence="1 2" key="1">
    <citation type="journal article" date="2019" name="Sci. Rep.">
        <title>Orb-weaving spider Araneus ventricosus genome elucidates the spidroin gene catalogue.</title>
        <authorList>
            <person name="Kono N."/>
            <person name="Nakamura H."/>
            <person name="Ohtoshi R."/>
            <person name="Moran D.A.P."/>
            <person name="Shinohara A."/>
            <person name="Yoshida Y."/>
            <person name="Fujiwara M."/>
            <person name="Mori M."/>
            <person name="Tomita M."/>
            <person name="Arakawa K."/>
        </authorList>
    </citation>
    <scope>NUCLEOTIDE SEQUENCE [LARGE SCALE GENOMIC DNA]</scope>
</reference>
<gene>
    <name evidence="1" type="ORF">AVEN_56003_1</name>
</gene>
<organism evidence="1 2">
    <name type="scientific">Araneus ventricosus</name>
    <name type="common">Orbweaver spider</name>
    <name type="synonym">Epeira ventricosa</name>
    <dbReference type="NCBI Taxonomy" id="182803"/>
    <lineage>
        <taxon>Eukaryota</taxon>
        <taxon>Metazoa</taxon>
        <taxon>Ecdysozoa</taxon>
        <taxon>Arthropoda</taxon>
        <taxon>Chelicerata</taxon>
        <taxon>Arachnida</taxon>
        <taxon>Araneae</taxon>
        <taxon>Araneomorphae</taxon>
        <taxon>Entelegynae</taxon>
        <taxon>Araneoidea</taxon>
        <taxon>Araneidae</taxon>
        <taxon>Araneus</taxon>
    </lineage>
</organism>
<name>A0A4Y2KM40_ARAVE</name>
<dbReference type="EMBL" id="BGPR01004793">
    <property type="protein sequence ID" value="GBN03405.1"/>
    <property type="molecule type" value="Genomic_DNA"/>
</dbReference>
<accession>A0A4Y2KM40</accession>
<sequence length="244" mass="28319">MAARHPEWFHPSSFSQAVLRYSLRKIGWLPPEDAVNLNRAGEDFRKAVKTVGKAVFSLQVIIRNRLRELFIESVNLVAGVVDGHNPTEILEFMTQGYLEKDVFNFMLSIFAVIAELIIFLDEFGIPIPPHSYHMPWCNIYSHRLTQVFASRGGWERLLEVAKRRYIDTEFYRETLISFVDNTPIPYAEEGVGNNWPENPLEFLQERFDIAPQSRTLAMAILRELYAHKIGLVPFPEEEQLWLLP</sequence>
<evidence type="ECO:0000313" key="1">
    <source>
        <dbReference type="EMBL" id="GBN03405.1"/>
    </source>
</evidence>
<dbReference type="OrthoDB" id="6456102at2759"/>
<proteinExistence type="predicted"/>
<keyword evidence="2" id="KW-1185">Reference proteome</keyword>
<comment type="caution">
    <text evidence="1">The sequence shown here is derived from an EMBL/GenBank/DDBJ whole genome shotgun (WGS) entry which is preliminary data.</text>
</comment>
<evidence type="ECO:0000313" key="2">
    <source>
        <dbReference type="Proteomes" id="UP000499080"/>
    </source>
</evidence>
<protein>
    <submittedName>
        <fullName evidence="1">Uncharacterized protein</fullName>
    </submittedName>
</protein>